<evidence type="ECO:0000256" key="3">
    <source>
        <dbReference type="SAM" id="MobiDB-lite"/>
    </source>
</evidence>
<evidence type="ECO:0000256" key="2">
    <source>
        <dbReference type="PROSITE-ProRule" id="PRU00176"/>
    </source>
</evidence>
<dbReference type="EMBL" id="RWJN01000522">
    <property type="protein sequence ID" value="TCD60961.1"/>
    <property type="molecule type" value="Genomic_DNA"/>
</dbReference>
<dbReference type="OrthoDB" id="431169at2759"/>
<dbReference type="InterPro" id="IPR000504">
    <property type="entry name" value="RRM_dom"/>
</dbReference>
<dbReference type="SUPFAM" id="SSF54928">
    <property type="entry name" value="RNA-binding domain, RBD"/>
    <property type="match status" value="1"/>
</dbReference>
<dbReference type="InterPro" id="IPR012677">
    <property type="entry name" value="Nucleotide-bd_a/b_plait_sf"/>
</dbReference>
<dbReference type="FunFam" id="3.30.70.330:FF:000428">
    <property type="entry name" value="Related to WHI3-involved in regulation of cell size"/>
    <property type="match status" value="1"/>
</dbReference>
<feature type="compositionally biased region" description="Polar residues" evidence="3">
    <location>
        <begin position="96"/>
        <end position="105"/>
    </location>
</feature>
<evidence type="ECO:0000259" key="4">
    <source>
        <dbReference type="PROSITE" id="PS50102"/>
    </source>
</evidence>
<dbReference type="GO" id="GO:0003723">
    <property type="term" value="F:RNA binding"/>
    <property type="evidence" value="ECO:0007669"/>
    <property type="project" value="UniProtKB-UniRule"/>
</dbReference>
<dbReference type="Proteomes" id="UP000292702">
    <property type="component" value="Unassembled WGS sequence"/>
</dbReference>
<reference evidence="5 6" key="1">
    <citation type="submission" date="2018-11" db="EMBL/GenBank/DDBJ databases">
        <title>Genome assembly of Steccherinum ochraceum LE-BIN_3174, the white-rot fungus of the Steccherinaceae family (The Residual Polyporoid clade, Polyporales, Basidiomycota).</title>
        <authorList>
            <person name="Fedorova T.V."/>
            <person name="Glazunova O.A."/>
            <person name="Landesman E.O."/>
            <person name="Moiseenko K.V."/>
            <person name="Psurtseva N.V."/>
            <person name="Savinova O.S."/>
            <person name="Shakhova N.V."/>
            <person name="Tyazhelova T.V."/>
            <person name="Vasina D.V."/>
        </authorList>
    </citation>
    <scope>NUCLEOTIDE SEQUENCE [LARGE SCALE GENOMIC DNA]</scope>
    <source>
        <strain evidence="5 6">LE-BIN_3174</strain>
    </source>
</reference>
<evidence type="ECO:0000313" key="5">
    <source>
        <dbReference type="EMBL" id="TCD60961.1"/>
    </source>
</evidence>
<feature type="compositionally biased region" description="Low complexity" evidence="3">
    <location>
        <begin position="46"/>
        <end position="56"/>
    </location>
</feature>
<dbReference type="PANTHER" id="PTHR10501">
    <property type="entry name" value="U1 SMALL NUCLEAR RIBONUCLEOPROTEIN A/U2 SMALL NUCLEAR RIBONUCLEOPROTEIN B"/>
    <property type="match status" value="1"/>
</dbReference>
<feature type="compositionally biased region" description="Polar residues" evidence="3">
    <location>
        <begin position="1"/>
        <end position="11"/>
    </location>
</feature>
<feature type="compositionally biased region" description="Low complexity" evidence="3">
    <location>
        <begin position="19"/>
        <end position="33"/>
    </location>
</feature>
<proteinExistence type="predicted"/>
<dbReference type="InterPro" id="IPR035979">
    <property type="entry name" value="RBD_domain_sf"/>
</dbReference>
<comment type="caution">
    <text evidence="5">The sequence shown here is derived from an EMBL/GenBank/DDBJ whole genome shotgun (WGS) entry which is preliminary data.</text>
</comment>
<feature type="domain" description="RRM" evidence="4">
    <location>
        <begin position="116"/>
        <end position="203"/>
    </location>
</feature>
<keyword evidence="1 2" id="KW-0694">RNA-binding</keyword>
<dbReference type="SMART" id="SM00360">
    <property type="entry name" value="RRM"/>
    <property type="match status" value="1"/>
</dbReference>
<organism evidence="5 6">
    <name type="scientific">Steccherinum ochraceum</name>
    <dbReference type="NCBI Taxonomy" id="92696"/>
    <lineage>
        <taxon>Eukaryota</taxon>
        <taxon>Fungi</taxon>
        <taxon>Dikarya</taxon>
        <taxon>Basidiomycota</taxon>
        <taxon>Agaricomycotina</taxon>
        <taxon>Agaricomycetes</taxon>
        <taxon>Polyporales</taxon>
        <taxon>Steccherinaceae</taxon>
        <taxon>Steccherinum</taxon>
    </lineage>
</organism>
<feature type="compositionally biased region" description="Low complexity" evidence="3">
    <location>
        <begin position="280"/>
        <end position="305"/>
    </location>
</feature>
<accession>A0A4R0R1W3</accession>
<protein>
    <submittedName>
        <fullName evidence="5">Cell cycle RNA binding protein whi3</fullName>
    </submittedName>
</protein>
<dbReference type="AlphaFoldDB" id="A0A4R0R1W3"/>
<feature type="compositionally biased region" description="Basic and acidic residues" evidence="3">
    <location>
        <begin position="247"/>
        <end position="257"/>
    </location>
</feature>
<dbReference type="Gene3D" id="3.30.70.330">
    <property type="match status" value="1"/>
</dbReference>
<evidence type="ECO:0000256" key="1">
    <source>
        <dbReference type="ARBA" id="ARBA00022884"/>
    </source>
</evidence>
<feature type="region of interest" description="Disordered" evidence="3">
    <location>
        <begin position="1"/>
        <end position="135"/>
    </location>
</feature>
<sequence length="363" mass="37969">MNGMLPSSMTGPFSPPTLPTRLRPTSPTTSDPTAQEIIHSTGGGKSKSISSTSSQSGHEEELSRAVTALNVNVTANAPAGGSSNGTGGTTSPQLPSPSSNGSSGMRNPGDHNPPINTLYVGNLPPSPAPGSSPPVLLEEKLRDLFSKRPGYRKLCFRQKSNGPMCFVEFDDVSYATQTLKELHGHTLDGLIKGGGIRLSYSKNPLGVRTPTNVHNGPLSSQQQQSQQLINTQQPYFSDAFHPRQGEIIDPIRSRRDTSGMTSPTSSSYHYSMSSPPPRFFPTSPSSPTFGAAPGSSAFPRVSGQAVGQGFGSFGSVNGGNPQPPTTSSTNAFSPFGIAPSHGSIPDQSNDDHIAHMLASAQAN</sequence>
<dbReference type="PROSITE" id="PS50102">
    <property type="entry name" value="RRM"/>
    <property type="match status" value="1"/>
</dbReference>
<feature type="compositionally biased region" description="Low complexity" evidence="3">
    <location>
        <begin position="260"/>
        <end position="273"/>
    </location>
</feature>
<name>A0A4R0R1W3_9APHY</name>
<dbReference type="Pfam" id="PF00076">
    <property type="entry name" value="RRM_1"/>
    <property type="match status" value="1"/>
</dbReference>
<gene>
    <name evidence="5" type="primary">WHI3</name>
    <name evidence="5" type="ORF">EIP91_009257</name>
</gene>
<evidence type="ECO:0000313" key="6">
    <source>
        <dbReference type="Proteomes" id="UP000292702"/>
    </source>
</evidence>
<dbReference type="STRING" id="92696.A0A4R0R1W3"/>
<feature type="region of interest" description="Disordered" evidence="3">
    <location>
        <begin position="247"/>
        <end position="350"/>
    </location>
</feature>
<keyword evidence="6" id="KW-1185">Reference proteome</keyword>